<name>A0ACC1TAT8_9APHY</name>
<dbReference type="Proteomes" id="UP001148662">
    <property type="component" value="Unassembled WGS sequence"/>
</dbReference>
<accession>A0ACC1TAT8</accession>
<dbReference type="EMBL" id="JANHOG010000185">
    <property type="protein sequence ID" value="KAJ3557092.1"/>
    <property type="molecule type" value="Genomic_DNA"/>
</dbReference>
<reference evidence="1" key="1">
    <citation type="submission" date="2022-07" db="EMBL/GenBank/DDBJ databases">
        <title>Genome Sequence of Phlebia brevispora.</title>
        <authorList>
            <person name="Buettner E."/>
        </authorList>
    </citation>
    <scope>NUCLEOTIDE SEQUENCE</scope>
    <source>
        <strain evidence="1">MPL23</strain>
    </source>
</reference>
<keyword evidence="2" id="KW-1185">Reference proteome</keyword>
<gene>
    <name evidence="1" type="ORF">NM688_g1661</name>
</gene>
<protein>
    <submittedName>
        <fullName evidence="1">Uncharacterized protein</fullName>
    </submittedName>
</protein>
<proteinExistence type="predicted"/>
<evidence type="ECO:0000313" key="2">
    <source>
        <dbReference type="Proteomes" id="UP001148662"/>
    </source>
</evidence>
<organism evidence="1 2">
    <name type="scientific">Phlebia brevispora</name>
    <dbReference type="NCBI Taxonomy" id="194682"/>
    <lineage>
        <taxon>Eukaryota</taxon>
        <taxon>Fungi</taxon>
        <taxon>Dikarya</taxon>
        <taxon>Basidiomycota</taxon>
        <taxon>Agaricomycotina</taxon>
        <taxon>Agaricomycetes</taxon>
        <taxon>Polyporales</taxon>
        <taxon>Meruliaceae</taxon>
        <taxon>Phlebia</taxon>
    </lineage>
</organism>
<sequence>MVKEEPIDLSDELLTEFAAGHELPVILEGWKTHREGLKDLRTLIRALPNAGQSRRDEWGRAIRSCLNWKLNPTSVAFCGATGSGKSTCLNALLGDVVVPTHGFQACTSVPVTLSYHPDDDIKAEIFFMSFEEFENNLNAILGDLYNENGTFDPSSSAQETALAWAEVKAIYPHVIDRDPRDLMPLTAKDLLASDEYILTLLARKKDTHRLKDLNDFAKKVHRYLEPPDTSDPRNSTQESRRALWPLVKKVDVYIKAPILSTGLSLIDLPGGGDSNKTRTRMAEKYINKCDHLLISSTAVRSADDAVSRDLMSKAFRQRLRFRRFTQDFFACVVTKCDDISCAEIIRSMNLLEDPDFSMISRGYDTALRDLESARKEGQVAREHVSRLRKMQSGLQHGKKRRLNDGSSIGVGSVEPASPNMEMSDDEIKKSLYHYRELVEEAQVKIDCLEELVQSIGQEQTTLCARKRNARIKEMLNQVFLDELQEIRDELNDQTSNNRGDYDDHARRDLAVFPISARDYCKIKEDTGVPALVDFLQLKARPNYDASLKNLRHLISALMLSMAHYLDNSSQTVDEHDNLRITMTKRWDSAYRLRTVKSELPESEVSFEELLAPRLKTVLYIIAEHRTTDWQSELSKRLLGSMTRAASAAAREAPQALIDVLRPLRWQTLNAILRRNGEYRQHNLNAALSTPFITKMLNSWESTWKNRMFQQLKQDGIDTINIVLRDVELCVAPDDMQPILSATQRQIQFARESAQDGLKKILEEIGQLIQSSQVALSQDIVPYIEKVMEPAYEAAQQETGRGSLARRRDVLHTFVSKLSDKLYEGLSETLLDGLKKTISDIEKLLNERFEQLAEEIENIVTAAWLLPRDNADERAAEVRVHEILTSLKEFASNLPITEITSS</sequence>
<comment type="caution">
    <text evidence="1">The sequence shown here is derived from an EMBL/GenBank/DDBJ whole genome shotgun (WGS) entry which is preliminary data.</text>
</comment>
<evidence type="ECO:0000313" key="1">
    <source>
        <dbReference type="EMBL" id="KAJ3557092.1"/>
    </source>
</evidence>